<dbReference type="SUPFAM" id="SSF143990">
    <property type="entry name" value="YbiA-like"/>
    <property type="match status" value="1"/>
</dbReference>
<evidence type="ECO:0000313" key="5">
    <source>
        <dbReference type="Proteomes" id="UP000289775"/>
    </source>
</evidence>
<evidence type="ECO:0000256" key="1">
    <source>
        <dbReference type="ARBA" id="ARBA00000022"/>
    </source>
</evidence>
<evidence type="ECO:0000259" key="3">
    <source>
        <dbReference type="Pfam" id="PF08719"/>
    </source>
</evidence>
<keyword evidence="5" id="KW-1185">Reference proteome</keyword>
<dbReference type="EMBL" id="JUIW01000007">
    <property type="protein sequence ID" value="RYJ42472.1"/>
    <property type="molecule type" value="Genomic_DNA"/>
</dbReference>
<name>A0A444W9P3_9FLAO</name>
<proteinExistence type="predicted"/>
<evidence type="ECO:0000256" key="2">
    <source>
        <dbReference type="ARBA" id="ARBA00000751"/>
    </source>
</evidence>
<dbReference type="InterPro" id="IPR012816">
    <property type="entry name" value="NADAR"/>
</dbReference>
<comment type="catalytic activity">
    <reaction evidence="2">
        <text>2,5-diamino-6-hydroxy-4-(5-phosphoribosylamino)-pyrimidine + H2O = 2,5,6-triamino-4-hydroxypyrimidine + D-ribose 5-phosphate</text>
        <dbReference type="Rhea" id="RHEA:23436"/>
        <dbReference type="ChEBI" id="CHEBI:15377"/>
        <dbReference type="ChEBI" id="CHEBI:58614"/>
        <dbReference type="ChEBI" id="CHEBI:78346"/>
        <dbReference type="ChEBI" id="CHEBI:137796"/>
    </reaction>
</comment>
<gene>
    <name evidence="4" type="ORF">NU09_2258</name>
</gene>
<accession>A0A444W9P3</accession>
<dbReference type="AlphaFoldDB" id="A0A444W9P3"/>
<comment type="caution">
    <text evidence="4">The sequence shown here is derived from an EMBL/GenBank/DDBJ whole genome shotgun (WGS) entry which is preliminary data.</text>
</comment>
<dbReference type="Pfam" id="PF08719">
    <property type="entry name" value="NADAR"/>
    <property type="match status" value="1"/>
</dbReference>
<comment type="catalytic activity">
    <reaction evidence="1">
        <text>5-amino-6-(5-phospho-D-ribosylamino)uracil + H2O = 5,6-diaminouracil + D-ribose 5-phosphate</text>
        <dbReference type="Rhea" id="RHEA:55020"/>
        <dbReference type="ChEBI" id="CHEBI:15377"/>
        <dbReference type="ChEBI" id="CHEBI:46252"/>
        <dbReference type="ChEBI" id="CHEBI:58453"/>
        <dbReference type="ChEBI" id="CHEBI:78346"/>
    </reaction>
</comment>
<feature type="domain" description="NADAR" evidence="3">
    <location>
        <begin position="24"/>
        <end position="181"/>
    </location>
</feature>
<dbReference type="Proteomes" id="UP000289775">
    <property type="component" value="Unassembled WGS sequence"/>
</dbReference>
<organism evidence="4 5">
    <name type="scientific">Flavobacterium beibuense</name>
    <dbReference type="NCBI Taxonomy" id="657326"/>
    <lineage>
        <taxon>Bacteria</taxon>
        <taxon>Pseudomonadati</taxon>
        <taxon>Bacteroidota</taxon>
        <taxon>Flavobacteriia</taxon>
        <taxon>Flavobacteriales</taxon>
        <taxon>Flavobacteriaceae</taxon>
        <taxon>Flavobacterium</taxon>
    </lineage>
</organism>
<dbReference type="NCBIfam" id="TIGR02464">
    <property type="entry name" value="ribofla_fusion"/>
    <property type="match status" value="1"/>
</dbReference>
<protein>
    <submittedName>
        <fullName evidence="4">DUF1768 domain containing protein</fullName>
    </submittedName>
</protein>
<dbReference type="InterPro" id="IPR037238">
    <property type="entry name" value="YbiA-like_sf"/>
</dbReference>
<dbReference type="OrthoDB" id="67297at2"/>
<dbReference type="CDD" id="cd15457">
    <property type="entry name" value="NADAR"/>
    <property type="match status" value="1"/>
</dbReference>
<reference evidence="4 5" key="1">
    <citation type="submission" date="2014-12" db="EMBL/GenBank/DDBJ databases">
        <title>Genome sequence of Flavobacterium beibuense RSKm HC5.</title>
        <authorList>
            <person name="Kim J.F."/>
            <person name="Song J.Y."/>
            <person name="Kwak M.-J."/>
            <person name="Lee S.-W."/>
        </authorList>
    </citation>
    <scope>NUCLEOTIDE SEQUENCE [LARGE SCALE GENOMIC DNA]</scope>
    <source>
        <strain evidence="4 5">RSKm HC5</strain>
    </source>
</reference>
<sequence>MPKYTMQWLTDEHENGKPLKYLYFWGNTANHNNEIGKFIFSQWYESPFTVNGIIYKTSEHWMMAHKALLFNDQQKFEEIVACNKPGEAKDLGRQVSNYNDDLWNERKFDIVKEGNIHKFSQHKELGEYLIQTGNRVLVEASPVDIIWGVGLTHDNPAIKNIYSWRGENLLGFVLMEVREYLNEYGLADYQGIIKK</sequence>
<evidence type="ECO:0000313" key="4">
    <source>
        <dbReference type="EMBL" id="RYJ42472.1"/>
    </source>
</evidence>
<dbReference type="Gene3D" id="1.10.357.40">
    <property type="entry name" value="YbiA-like"/>
    <property type="match status" value="1"/>
</dbReference>